<keyword evidence="4" id="KW-1185">Reference proteome</keyword>
<gene>
    <name evidence="3" type="ORF">I6H42_00880</name>
</gene>
<feature type="domain" description="Putative T7SS secretion signal" evidence="2">
    <location>
        <begin position="29"/>
        <end position="200"/>
    </location>
</feature>
<dbReference type="InterPro" id="IPR025331">
    <property type="entry name" value="TNT"/>
</dbReference>
<protein>
    <submittedName>
        <fullName evidence="3">TNT domain-containing protein</fullName>
    </submittedName>
</protein>
<dbReference type="EMBL" id="CP066065">
    <property type="protein sequence ID" value="QQC44659.1"/>
    <property type="molecule type" value="Genomic_DNA"/>
</dbReference>
<dbReference type="Pfam" id="PF21725">
    <property type="entry name" value="T7SS_signal"/>
    <property type="match status" value="1"/>
</dbReference>
<dbReference type="Pfam" id="PF14021">
    <property type="entry name" value="TNT"/>
    <property type="match status" value="1"/>
</dbReference>
<evidence type="ECO:0000259" key="2">
    <source>
        <dbReference type="Pfam" id="PF21725"/>
    </source>
</evidence>
<dbReference type="GO" id="GO:0050135">
    <property type="term" value="F:NADP+ nucleosidase activity"/>
    <property type="evidence" value="ECO:0007669"/>
    <property type="project" value="InterPro"/>
</dbReference>
<dbReference type="AlphaFoldDB" id="A0AAP9Y914"/>
<reference evidence="3 4" key="1">
    <citation type="submission" date="2020-12" db="EMBL/GenBank/DDBJ databases">
        <title>FDA dAtabase for Regulatory Grade micrObial Sequences (FDA-ARGOS): Supporting development and validation of Infectious Disease Dx tests.</title>
        <authorList>
            <person name="Sproer C."/>
            <person name="Gronow S."/>
            <person name="Severitt S."/>
            <person name="Schroder I."/>
            <person name="Tallon L."/>
            <person name="Sadzewicz L."/>
            <person name="Zhao X."/>
            <person name="Boylan J."/>
            <person name="Ott S."/>
            <person name="Bowen H."/>
            <person name="Vavikolanu K."/>
            <person name="Mehta A."/>
            <person name="Aluvathingal J."/>
            <person name="Nadendla S."/>
            <person name="Lowell S."/>
            <person name="Myers T."/>
            <person name="Yan Y."/>
            <person name="Sichtig H."/>
        </authorList>
    </citation>
    <scope>NUCLEOTIDE SEQUENCE [LARGE SCALE GENOMIC DNA]</scope>
    <source>
        <strain evidence="3 4">FDAARGOS_985</strain>
    </source>
</reference>
<evidence type="ECO:0000313" key="4">
    <source>
        <dbReference type="Proteomes" id="UP000595220"/>
    </source>
</evidence>
<dbReference type="Proteomes" id="UP000595220">
    <property type="component" value="Chromosome"/>
</dbReference>
<evidence type="ECO:0000313" key="3">
    <source>
        <dbReference type="EMBL" id="QQC44659.1"/>
    </source>
</evidence>
<evidence type="ECO:0000259" key="1">
    <source>
        <dbReference type="Pfam" id="PF14021"/>
    </source>
</evidence>
<dbReference type="InterPro" id="IPR049082">
    <property type="entry name" value="T7SS_signal"/>
</dbReference>
<organism evidence="3 4">
    <name type="scientific">Schaalia meyeri</name>
    <dbReference type="NCBI Taxonomy" id="52773"/>
    <lineage>
        <taxon>Bacteria</taxon>
        <taxon>Bacillati</taxon>
        <taxon>Actinomycetota</taxon>
        <taxon>Actinomycetes</taxon>
        <taxon>Actinomycetales</taxon>
        <taxon>Actinomycetaceae</taxon>
        <taxon>Schaalia</taxon>
    </lineage>
</organism>
<name>A0AAP9Y914_9ACTO</name>
<feature type="domain" description="TNT" evidence="1">
    <location>
        <begin position="508"/>
        <end position="603"/>
    </location>
</feature>
<sequence length="612" mass="66352">MWRGPCRPIRWWRDPSVGVLHKGAPDFEIKGDAAAIRGRIAVMRDRASDCESIAWSLQEISAPGWVGRAADRFHEHFTVQPDKWWCASATFGRAADAWETYAVALEGAQARAAAAKAAYEAGVASVEAALAEQRWASEHPQRDVFGLEILDLSYHPERDTGIGEAAKAQAIAEFAAAVSDTDAAGEALAQTLYGLSDRSPDPSWAPVHFARRTVAGIFDGVWGMLTMTYGMSVEALWDYGRYMLGWISWEELDAKRRVLPRRDMLALRDAILADPKGFAQKMAAALVNVDGWADDPGAALGELVPGAVLAALTAGAGAGAGGRGARLAAAIESLPVIGEGAMLRDMGRGLGTLALRGADRLGMGAEGSMGRLSERLDDYLRSHGMEELADAWKIKRDEYHMRALPDSAEDLASRVPLNRYQSDGKPPPPEGLVDDVMGADMARRRELVLGVNPDGSSRTYAEWEEAHSHIEVMPDGTEKRIIDWPPNGGYDGEPTVYSSVEEYVRDFGGDVDRIGHPDGNYLGAIEDGHPASFEERALRPDSVNDHYYQYEFTGQQLPEGWTIKSGKVAPWGQQPGGATQLQVIKDDGSFASVNDLIKHKILKGKGSPVGFS</sequence>
<accession>A0AAP9Y914</accession>
<proteinExistence type="predicted"/>